<evidence type="ECO:0000313" key="3">
    <source>
        <dbReference type="Proteomes" id="UP000029221"/>
    </source>
</evidence>
<feature type="domain" description="GmrSD restriction endonucleases C-terminal" evidence="1">
    <location>
        <begin position="162"/>
        <end position="263"/>
    </location>
</feature>
<evidence type="ECO:0000259" key="1">
    <source>
        <dbReference type="Pfam" id="PF07510"/>
    </source>
</evidence>
<organism evidence="2 3">
    <name type="scientific">Nonlabens tegetincola</name>
    <dbReference type="NCBI Taxonomy" id="323273"/>
    <lineage>
        <taxon>Bacteria</taxon>
        <taxon>Pseudomonadati</taxon>
        <taxon>Bacteroidota</taxon>
        <taxon>Flavobacteriia</taxon>
        <taxon>Flavobacteriales</taxon>
        <taxon>Flavobacteriaceae</taxon>
        <taxon>Nonlabens</taxon>
    </lineage>
</organism>
<protein>
    <recommendedName>
        <fullName evidence="1">GmrSD restriction endonucleases C-terminal domain-containing protein</fullName>
    </recommendedName>
</protein>
<dbReference type="PANTHER" id="PTHR35149:SF1">
    <property type="entry name" value="DUF5655 DOMAIN-CONTAINING PROTEIN"/>
    <property type="match status" value="1"/>
</dbReference>
<comment type="caution">
    <text evidence="2">The sequence shown here is derived from an EMBL/GenBank/DDBJ whole genome shotgun (WGS) entry which is preliminary data.</text>
</comment>
<dbReference type="PANTHER" id="PTHR35149">
    <property type="entry name" value="SLL5132 PROTEIN"/>
    <property type="match status" value="1"/>
</dbReference>
<dbReference type="RefSeq" id="WP_052510335.1">
    <property type="nucleotide sequence ID" value="NZ_BBML01000003.1"/>
</dbReference>
<dbReference type="EMBL" id="BBML01000003">
    <property type="protein sequence ID" value="GAK96937.1"/>
    <property type="molecule type" value="Genomic_DNA"/>
</dbReference>
<keyword evidence="3" id="KW-1185">Reference proteome</keyword>
<dbReference type="InterPro" id="IPR011089">
    <property type="entry name" value="GmrSD_C"/>
</dbReference>
<accession>A0A090Q427</accession>
<proteinExistence type="predicted"/>
<dbReference type="eggNOG" id="COG1479">
    <property type="taxonomic scope" value="Bacteria"/>
</dbReference>
<gene>
    <name evidence="2" type="ORF">JCM19294_1246</name>
</gene>
<dbReference type="AlphaFoldDB" id="A0A090Q427"/>
<dbReference type="Proteomes" id="UP000029221">
    <property type="component" value="Unassembled WGS sequence"/>
</dbReference>
<sequence length="320" mass="38359">MIATRFHNWFKDNHEDLFNLKSSDDFYEFFSNDFVYMTKSYLMLYENVNTINENCPHVFYSYQWRIADSLSDQLYLASLNPNDSAEIRFEKLDLIGRFLETYTIRRSINYKKFSASSIRYTFFNYTKQIRNQSLSELKTSLIGFLSEMEQEVSAVQWFRLHGQNKRFVKHLLCRITSYVDQQTGRSSDYLTYARPKGKKYEIEHLWADHFDRYAEQFNDIEEFRSKRNSIGGLILVQNGTNQSYGDDPYEQKLPHYLKENNYAQTLHPEFYSKNPNFHNSSISDLDFIPHENLNREDIEQRAILVRQLCERIWDTSKFTV</sequence>
<name>A0A090Q427_9FLAO</name>
<reference evidence="2" key="1">
    <citation type="journal article" date="2014" name="Genome Announc.">
        <title>Draft Genome Sequences of Marine Flavobacterium Nonlabens Strains NR17, NR24, NR27, NR32, NR33, and Ara13.</title>
        <authorList>
            <person name="Nakanishi M."/>
            <person name="Meirelles P."/>
            <person name="Suzuki R."/>
            <person name="Takatani N."/>
            <person name="Mino S."/>
            <person name="Suda W."/>
            <person name="Oshima K."/>
            <person name="Hattori M."/>
            <person name="Ohkuma M."/>
            <person name="Hosokawa M."/>
            <person name="Miyashita K."/>
            <person name="Thompson F.L."/>
            <person name="Niwa A."/>
            <person name="Sawabe T."/>
            <person name="Sawabe T."/>
        </authorList>
    </citation>
    <scope>NUCLEOTIDE SEQUENCE [LARGE SCALE GENOMIC DNA]</scope>
    <source>
        <strain evidence="2">JCM 19294</strain>
    </source>
</reference>
<dbReference type="Pfam" id="PF07510">
    <property type="entry name" value="GmrSD_C"/>
    <property type="match status" value="1"/>
</dbReference>
<evidence type="ECO:0000313" key="2">
    <source>
        <dbReference type="EMBL" id="GAK96937.1"/>
    </source>
</evidence>